<reference evidence="11" key="1">
    <citation type="journal article" date="2019" name="Int. J. Syst. Evol. Microbiol.">
        <title>The Global Catalogue of Microorganisms (GCM) 10K type strain sequencing project: providing services to taxonomists for standard genome sequencing and annotation.</title>
        <authorList>
            <consortium name="The Broad Institute Genomics Platform"/>
            <consortium name="The Broad Institute Genome Sequencing Center for Infectious Disease"/>
            <person name="Wu L."/>
            <person name="Ma J."/>
        </authorList>
    </citation>
    <scope>NUCLEOTIDE SEQUENCE [LARGE SCALE GENOMIC DNA]</scope>
    <source>
        <strain evidence="11">CGMCC 1.12376</strain>
    </source>
</reference>
<organism evidence="10 11">
    <name type="scientific">Oceanobacillus luteolus</name>
    <dbReference type="NCBI Taxonomy" id="1274358"/>
    <lineage>
        <taxon>Bacteria</taxon>
        <taxon>Bacillati</taxon>
        <taxon>Bacillota</taxon>
        <taxon>Bacilli</taxon>
        <taxon>Bacillales</taxon>
        <taxon>Bacillaceae</taxon>
        <taxon>Oceanobacillus</taxon>
    </lineage>
</organism>
<dbReference type="NCBIfam" id="NF001377">
    <property type="entry name" value="PRK00278.2-4"/>
    <property type="match status" value="1"/>
</dbReference>
<dbReference type="EC" id="4.1.1.48" evidence="8"/>
<dbReference type="InterPro" id="IPR013785">
    <property type="entry name" value="Aldolase_TIM"/>
</dbReference>
<proteinExistence type="inferred from homology"/>
<keyword evidence="4 8" id="KW-0210">Decarboxylase</keyword>
<evidence type="ECO:0000256" key="8">
    <source>
        <dbReference type="HAMAP-Rule" id="MF_00134"/>
    </source>
</evidence>
<comment type="catalytic activity">
    <reaction evidence="1 8">
        <text>1-(2-carboxyphenylamino)-1-deoxy-D-ribulose 5-phosphate + H(+) = (1S,2R)-1-C-(indol-3-yl)glycerol 3-phosphate + CO2 + H2O</text>
        <dbReference type="Rhea" id="RHEA:23476"/>
        <dbReference type="ChEBI" id="CHEBI:15377"/>
        <dbReference type="ChEBI" id="CHEBI:15378"/>
        <dbReference type="ChEBI" id="CHEBI:16526"/>
        <dbReference type="ChEBI" id="CHEBI:58613"/>
        <dbReference type="ChEBI" id="CHEBI:58866"/>
        <dbReference type="EC" id="4.1.1.48"/>
    </reaction>
</comment>
<dbReference type="Gene3D" id="3.20.20.70">
    <property type="entry name" value="Aldolase class I"/>
    <property type="match status" value="1"/>
</dbReference>
<comment type="pathway">
    <text evidence="2 8">Amino-acid biosynthesis; L-tryptophan biosynthesis; L-tryptophan from chorismate: step 4/5.</text>
</comment>
<dbReference type="InterPro" id="IPR013798">
    <property type="entry name" value="Indole-3-glycerol_P_synth_dom"/>
</dbReference>
<evidence type="ECO:0000256" key="4">
    <source>
        <dbReference type="ARBA" id="ARBA00022793"/>
    </source>
</evidence>
<evidence type="ECO:0000256" key="1">
    <source>
        <dbReference type="ARBA" id="ARBA00001633"/>
    </source>
</evidence>
<gene>
    <name evidence="8 10" type="primary">trpC</name>
    <name evidence="10" type="ORF">ACFSBH_18025</name>
</gene>
<evidence type="ECO:0000256" key="5">
    <source>
        <dbReference type="ARBA" id="ARBA00022822"/>
    </source>
</evidence>
<keyword evidence="7 8" id="KW-0456">Lyase</keyword>
<keyword evidence="5 8" id="KW-0822">Tryptophan biosynthesis</keyword>
<comment type="caution">
    <text evidence="10">The sequence shown here is derived from an EMBL/GenBank/DDBJ whole genome shotgun (WGS) entry which is preliminary data.</text>
</comment>
<dbReference type="PANTHER" id="PTHR22854">
    <property type="entry name" value="TRYPTOPHAN BIOSYNTHESIS PROTEIN"/>
    <property type="match status" value="1"/>
</dbReference>
<evidence type="ECO:0000259" key="9">
    <source>
        <dbReference type="Pfam" id="PF00218"/>
    </source>
</evidence>
<feature type="domain" description="Indole-3-glycerol phosphate synthase" evidence="9">
    <location>
        <begin position="4"/>
        <end position="249"/>
    </location>
</feature>
<keyword evidence="6 8" id="KW-0057">Aromatic amino acid biosynthesis</keyword>
<evidence type="ECO:0000313" key="10">
    <source>
        <dbReference type="EMBL" id="MFD1609519.1"/>
    </source>
</evidence>
<evidence type="ECO:0000256" key="6">
    <source>
        <dbReference type="ARBA" id="ARBA00023141"/>
    </source>
</evidence>
<protein>
    <recommendedName>
        <fullName evidence="8">Indole-3-glycerol phosphate synthase</fullName>
        <shortName evidence="8">IGPS</shortName>
        <ecNumber evidence="8">4.1.1.48</ecNumber>
    </recommendedName>
</protein>
<dbReference type="HAMAP" id="MF_00134_A">
    <property type="entry name" value="IGPS_A"/>
    <property type="match status" value="1"/>
</dbReference>
<keyword evidence="11" id="KW-1185">Reference proteome</keyword>
<sequence>MTILDKIIAQKRKELVELINLPLLKEVEKPVPTFKEQVASSSNMSIIAEIKRASPSKGAIDLTVDPIEQAKTYEGNGAAAISVLTDETFFNGSLNDLHAVRKAVDLPVLCKDFIIDTLQIDHARAAGATIILLIVAALDDEKLKELYDYATNLGLEVLVEVHDEVEMERALAIQPEIIGINNRNLKTFEVNLATTEKLASYITNPNTILISESGMRVRQDVERVGKVGAEAILVGETLMRSDDLNATFSEMQIPLSKGSEQHAR</sequence>
<dbReference type="GO" id="GO:0004425">
    <property type="term" value="F:indole-3-glycerol-phosphate synthase activity"/>
    <property type="evidence" value="ECO:0007669"/>
    <property type="project" value="UniProtKB-EC"/>
</dbReference>
<dbReference type="CDD" id="cd00331">
    <property type="entry name" value="IGPS"/>
    <property type="match status" value="1"/>
</dbReference>
<dbReference type="InterPro" id="IPR001468">
    <property type="entry name" value="Indole-3-GlycerolPSynthase_CS"/>
</dbReference>
<dbReference type="HAMAP" id="MF_00134_B">
    <property type="entry name" value="IGPS_B"/>
    <property type="match status" value="1"/>
</dbReference>
<dbReference type="InterPro" id="IPR011060">
    <property type="entry name" value="RibuloseP-bd_barrel"/>
</dbReference>
<evidence type="ECO:0000256" key="7">
    <source>
        <dbReference type="ARBA" id="ARBA00023239"/>
    </source>
</evidence>
<evidence type="ECO:0000256" key="2">
    <source>
        <dbReference type="ARBA" id="ARBA00004696"/>
    </source>
</evidence>
<keyword evidence="3 8" id="KW-0028">Amino-acid biosynthesis</keyword>
<evidence type="ECO:0000313" key="11">
    <source>
        <dbReference type="Proteomes" id="UP001597221"/>
    </source>
</evidence>
<dbReference type="NCBIfam" id="NF001371">
    <property type="entry name" value="PRK00278.1-3"/>
    <property type="match status" value="1"/>
</dbReference>
<comment type="similarity">
    <text evidence="8">Belongs to the TrpC family.</text>
</comment>
<dbReference type="Pfam" id="PF00218">
    <property type="entry name" value="IGPS"/>
    <property type="match status" value="1"/>
</dbReference>
<dbReference type="PANTHER" id="PTHR22854:SF2">
    <property type="entry name" value="INDOLE-3-GLYCEROL-PHOSPHATE SYNTHASE"/>
    <property type="match status" value="1"/>
</dbReference>
<dbReference type="RefSeq" id="WP_251515054.1">
    <property type="nucleotide sequence ID" value="NZ_JAMBON010000023.1"/>
</dbReference>
<dbReference type="SUPFAM" id="SSF51366">
    <property type="entry name" value="Ribulose-phoshate binding barrel"/>
    <property type="match status" value="1"/>
</dbReference>
<dbReference type="Proteomes" id="UP001597221">
    <property type="component" value="Unassembled WGS sequence"/>
</dbReference>
<evidence type="ECO:0000256" key="3">
    <source>
        <dbReference type="ARBA" id="ARBA00022605"/>
    </source>
</evidence>
<name>A0ABW4HV60_9BACI</name>
<dbReference type="InterPro" id="IPR045186">
    <property type="entry name" value="Indole-3-glycerol_P_synth"/>
</dbReference>
<dbReference type="PROSITE" id="PS00614">
    <property type="entry name" value="IGPS"/>
    <property type="match status" value="1"/>
</dbReference>
<dbReference type="EMBL" id="JBHUDE010000158">
    <property type="protein sequence ID" value="MFD1609519.1"/>
    <property type="molecule type" value="Genomic_DNA"/>
</dbReference>
<accession>A0ABW4HV60</accession>